<feature type="compositionally biased region" description="Low complexity" evidence="10">
    <location>
        <begin position="289"/>
        <end position="307"/>
    </location>
</feature>
<evidence type="ECO:0000256" key="8">
    <source>
        <dbReference type="PIRSR" id="PIRSR640255-1"/>
    </source>
</evidence>
<feature type="region of interest" description="Disordered" evidence="10">
    <location>
        <begin position="276"/>
        <end position="308"/>
    </location>
</feature>
<dbReference type="CDD" id="cd00091">
    <property type="entry name" value="NUC"/>
    <property type="match status" value="1"/>
</dbReference>
<evidence type="ECO:0000256" key="6">
    <source>
        <dbReference type="ARBA" id="ARBA00022801"/>
    </source>
</evidence>
<keyword evidence="3" id="KW-0540">Nuclease</keyword>
<feature type="domain" description="DNA/RNA non-specific endonuclease/pyrophosphatase/phosphodiesterase" evidence="12">
    <location>
        <begin position="99"/>
        <end position="360"/>
    </location>
</feature>
<feature type="compositionally biased region" description="Low complexity" evidence="10">
    <location>
        <begin position="124"/>
        <end position="138"/>
    </location>
</feature>
<keyword evidence="7" id="KW-0460">Magnesium</keyword>
<dbReference type="AlphaFoldDB" id="A0A177V8D7"/>
<evidence type="ECO:0000256" key="1">
    <source>
        <dbReference type="ARBA" id="ARBA00001946"/>
    </source>
</evidence>
<dbReference type="GO" id="GO:0004521">
    <property type="term" value="F:RNA endonuclease activity"/>
    <property type="evidence" value="ECO:0007669"/>
    <property type="project" value="TreeGrafter"/>
</dbReference>
<evidence type="ECO:0000313" key="13">
    <source>
        <dbReference type="EMBL" id="CAD6959970.1"/>
    </source>
</evidence>
<evidence type="ECO:0000259" key="11">
    <source>
        <dbReference type="SMART" id="SM00477"/>
    </source>
</evidence>
<dbReference type="GO" id="GO:0000014">
    <property type="term" value="F:single-stranded DNA endodeoxyribonuclease activity"/>
    <property type="evidence" value="ECO:0007669"/>
    <property type="project" value="TreeGrafter"/>
</dbReference>
<dbReference type="InterPro" id="IPR044929">
    <property type="entry name" value="DNA/RNA_non-sp_Endonuclease_sf"/>
</dbReference>
<dbReference type="Pfam" id="PF01223">
    <property type="entry name" value="Endonuclease_NS"/>
    <property type="match status" value="1"/>
</dbReference>
<reference evidence="14" key="1">
    <citation type="submission" date="2016-04" db="EMBL/GenBank/DDBJ databases">
        <authorList>
            <person name="Nguyen H.D."/>
            <person name="Kesanakurti P."/>
            <person name="Cullis J."/>
            <person name="Levesque C.A."/>
            <person name="Hambleton S."/>
        </authorList>
    </citation>
    <scope>NUCLEOTIDE SEQUENCE</scope>
    <source>
        <strain evidence="14">DAOMC 238032</strain>
    </source>
</reference>
<evidence type="ECO:0008006" key="17">
    <source>
        <dbReference type="Google" id="ProtNLM"/>
    </source>
</evidence>
<evidence type="ECO:0000256" key="9">
    <source>
        <dbReference type="PIRSR" id="PIRSR640255-2"/>
    </source>
</evidence>
<evidence type="ECO:0000256" key="7">
    <source>
        <dbReference type="ARBA" id="ARBA00022842"/>
    </source>
</evidence>
<evidence type="ECO:0000259" key="12">
    <source>
        <dbReference type="SMART" id="SM00892"/>
    </source>
</evidence>
<reference evidence="14" key="2">
    <citation type="journal article" date="2019" name="IMA Fungus">
        <title>Genome sequencing and comparison of five Tilletia species to identify candidate genes for the detection of regulated species infecting wheat.</title>
        <authorList>
            <person name="Nguyen H.D.T."/>
            <person name="Sultana T."/>
            <person name="Kesanakurti P."/>
            <person name="Hambleton S."/>
        </authorList>
    </citation>
    <scope>NUCLEOTIDE SEQUENCE</scope>
    <source>
        <strain evidence="14">DAOMC 238032</strain>
    </source>
</reference>
<dbReference type="GO" id="GO:0046872">
    <property type="term" value="F:metal ion binding"/>
    <property type="evidence" value="ECO:0007669"/>
    <property type="project" value="UniProtKB-KW"/>
</dbReference>
<feature type="region of interest" description="Disordered" evidence="10">
    <location>
        <begin position="32"/>
        <end position="68"/>
    </location>
</feature>
<feature type="compositionally biased region" description="Basic and acidic residues" evidence="10">
    <location>
        <begin position="140"/>
        <end position="149"/>
    </location>
</feature>
<comment type="similarity">
    <text evidence="2">Belongs to the DNA/RNA non-specific endonuclease family.</text>
</comment>
<dbReference type="GO" id="GO:0006309">
    <property type="term" value="P:apoptotic DNA fragmentation"/>
    <property type="evidence" value="ECO:0007669"/>
    <property type="project" value="TreeGrafter"/>
</dbReference>
<keyword evidence="16" id="KW-1185">Reference proteome</keyword>
<dbReference type="InterPro" id="IPR044925">
    <property type="entry name" value="His-Me_finger_sf"/>
</dbReference>
<dbReference type="SMART" id="SM00477">
    <property type="entry name" value="NUC"/>
    <property type="match status" value="1"/>
</dbReference>
<dbReference type="PANTHER" id="PTHR13966">
    <property type="entry name" value="ENDONUCLEASE RELATED"/>
    <property type="match status" value="1"/>
</dbReference>
<protein>
    <recommendedName>
        <fullName evidence="17">Endonuclease</fullName>
    </recommendedName>
</protein>
<accession>A0A177V8D7</accession>
<dbReference type="EMBL" id="LWDD02000872">
    <property type="protein sequence ID" value="KAE8256188.1"/>
    <property type="molecule type" value="Genomic_DNA"/>
</dbReference>
<dbReference type="FunFam" id="3.40.570.10:FF:000008">
    <property type="entry name" value="Probable NUC1-dna/rna non-specific nuclease, mitochondrial"/>
    <property type="match status" value="1"/>
</dbReference>
<evidence type="ECO:0000256" key="3">
    <source>
        <dbReference type="ARBA" id="ARBA00022722"/>
    </source>
</evidence>
<evidence type="ECO:0000256" key="5">
    <source>
        <dbReference type="ARBA" id="ARBA00022759"/>
    </source>
</evidence>
<keyword evidence="5" id="KW-0255">Endonuclease</keyword>
<dbReference type="Proteomes" id="UP000836402">
    <property type="component" value="Unassembled WGS sequence"/>
</dbReference>
<dbReference type="SUPFAM" id="SSF54060">
    <property type="entry name" value="His-Me finger endonucleases"/>
    <property type="match status" value="1"/>
</dbReference>
<dbReference type="GO" id="GO:0005634">
    <property type="term" value="C:nucleus"/>
    <property type="evidence" value="ECO:0007669"/>
    <property type="project" value="TreeGrafter"/>
</dbReference>
<dbReference type="InterPro" id="IPR018524">
    <property type="entry name" value="DNA/RNA_endonuclease_AS"/>
</dbReference>
<dbReference type="GO" id="GO:0003676">
    <property type="term" value="F:nucleic acid binding"/>
    <property type="evidence" value="ECO:0007669"/>
    <property type="project" value="InterPro"/>
</dbReference>
<gene>
    <name evidence="14" type="ORF">A4X03_0g5455</name>
    <name evidence="13" type="ORF">JKIAZH3_G2337</name>
</gene>
<feature type="region of interest" description="Disordered" evidence="10">
    <location>
        <begin position="124"/>
        <end position="149"/>
    </location>
</feature>
<keyword evidence="6" id="KW-0378">Hydrolase</keyword>
<dbReference type="EMBL" id="CAJHJG010006850">
    <property type="protein sequence ID" value="CAD6959970.1"/>
    <property type="molecule type" value="Genomic_DNA"/>
</dbReference>
<keyword evidence="4 9" id="KW-0479">Metal-binding</keyword>
<evidence type="ECO:0000313" key="16">
    <source>
        <dbReference type="Proteomes" id="UP000836402"/>
    </source>
</evidence>
<organism evidence="14 15">
    <name type="scientific">Tilletia caries</name>
    <name type="common">wheat bunt fungus</name>
    <dbReference type="NCBI Taxonomy" id="13290"/>
    <lineage>
        <taxon>Eukaryota</taxon>
        <taxon>Fungi</taxon>
        <taxon>Dikarya</taxon>
        <taxon>Basidiomycota</taxon>
        <taxon>Ustilaginomycotina</taxon>
        <taxon>Exobasidiomycetes</taxon>
        <taxon>Tilletiales</taxon>
        <taxon>Tilletiaceae</taxon>
        <taxon>Tilletia</taxon>
    </lineage>
</organism>
<dbReference type="Proteomes" id="UP000077671">
    <property type="component" value="Unassembled WGS sequence"/>
</dbReference>
<comment type="cofactor">
    <cofactor evidence="1">
        <name>Mg(2+)</name>
        <dbReference type="ChEBI" id="CHEBI:18420"/>
    </cofactor>
</comment>
<dbReference type="Gene3D" id="3.40.570.10">
    <property type="entry name" value="Extracellular Endonuclease, subunit A"/>
    <property type="match status" value="1"/>
</dbReference>
<feature type="binding site" evidence="9">
    <location>
        <position position="207"/>
    </location>
    <ligand>
        <name>Mg(2+)</name>
        <dbReference type="ChEBI" id="CHEBI:18420"/>
        <note>catalytic</note>
    </ligand>
</feature>
<evidence type="ECO:0000256" key="4">
    <source>
        <dbReference type="ARBA" id="ARBA00022723"/>
    </source>
</evidence>
<dbReference type="PANTHER" id="PTHR13966:SF5">
    <property type="entry name" value="ENDONUCLEASE G, MITOCHONDRIAL"/>
    <property type="match status" value="1"/>
</dbReference>
<feature type="active site" description="Proton acceptor" evidence="8">
    <location>
        <position position="175"/>
    </location>
</feature>
<proteinExistence type="inferred from homology"/>
<dbReference type="GO" id="GO:0005743">
    <property type="term" value="C:mitochondrial inner membrane"/>
    <property type="evidence" value="ECO:0007669"/>
    <property type="project" value="TreeGrafter"/>
</dbReference>
<dbReference type="InterPro" id="IPR001604">
    <property type="entry name" value="Endo_G_ENPP1-like_dom"/>
</dbReference>
<dbReference type="SMART" id="SM00892">
    <property type="entry name" value="Endonuclease_NS"/>
    <property type="match status" value="1"/>
</dbReference>
<evidence type="ECO:0000256" key="10">
    <source>
        <dbReference type="SAM" id="MobiDB-lite"/>
    </source>
</evidence>
<evidence type="ECO:0000256" key="2">
    <source>
        <dbReference type="ARBA" id="ARBA00010052"/>
    </source>
</evidence>
<evidence type="ECO:0000313" key="14">
    <source>
        <dbReference type="EMBL" id="KAE8256188.1"/>
    </source>
</evidence>
<comment type="caution">
    <text evidence="14">The sequence shown here is derived from an EMBL/GenBank/DDBJ whole genome shotgun (WGS) entry which is preliminary data.</text>
</comment>
<feature type="domain" description="ENPP1-3/EXOG-like endonuclease/phosphodiesterase" evidence="11">
    <location>
        <begin position="100"/>
        <end position="360"/>
    </location>
</feature>
<sequence>MSGSLFHAGLFAGGLLVGAGSTIALLKNQQQQQQQPLKTPPQPVLLATTTTTPSLSPSSRESTNSGAIIPPPGALASVLLQSDILRPSGYPGPISDLLPQTVFLSSYDRRLRHPHWTAEHLTAASLARAPSAPGSSAPTDKPDRSRSVFKEDERIPVAFRARLADYFRSGYDRGHMVPAADAKISQQAMDETFLLTNMAPQVGAGFNRDYWAHTEDFVRRLTTSFADVYVFTLPLYLPRQDPDGKHRVTYEVIGNPPNVAVPTHFAKVILASGKPNSRPALPAPPPPQAQGAAGRTPALTTTTSPSSQVTALDPSYLGLAAFVIPNAIIPNNTPLQVFDVPLDAVERASGLSLFPEAIRGKAKHLCQLVKCDLVVREFADRAAATARGSAQGAVPGARPGSPGR</sequence>
<feature type="compositionally biased region" description="Low complexity" evidence="10">
    <location>
        <begin position="44"/>
        <end position="63"/>
    </location>
</feature>
<name>A0A177V8D7_9BASI</name>
<dbReference type="PROSITE" id="PS01070">
    <property type="entry name" value="NUCLEASE_NON_SPEC"/>
    <property type="match status" value="1"/>
</dbReference>
<dbReference type="InterPro" id="IPR020821">
    <property type="entry name" value="ENPP1-3/EXOG-like_nuc-like"/>
</dbReference>
<reference evidence="13" key="3">
    <citation type="submission" date="2020-10" db="EMBL/GenBank/DDBJ databases">
        <authorList>
            <person name="Sedaghatjoo S."/>
        </authorList>
    </citation>
    <scope>NUCLEOTIDE SEQUENCE</scope>
    <source>
        <strain evidence="13">AZH3</strain>
    </source>
</reference>
<evidence type="ECO:0000313" key="15">
    <source>
        <dbReference type="Proteomes" id="UP000077671"/>
    </source>
</evidence>
<dbReference type="InterPro" id="IPR040255">
    <property type="entry name" value="Non-specific_endonuclease"/>
</dbReference>